<feature type="signal peptide" evidence="3">
    <location>
        <begin position="1"/>
        <end position="18"/>
    </location>
</feature>
<dbReference type="InterPro" id="IPR033645">
    <property type="entry name" value="VirB9/CagX/TrbG_C"/>
</dbReference>
<dbReference type="RefSeq" id="WP_074926565.1">
    <property type="nucleotide sequence ID" value="NZ_FPBL01000001.1"/>
</dbReference>
<keyword evidence="2 3" id="KW-0732">Signal</keyword>
<accession>A0A1I7FBD5</accession>
<dbReference type="OrthoDB" id="9773431at2"/>
<name>A0A1I7FBD5_9PROT</name>
<evidence type="ECO:0000256" key="2">
    <source>
        <dbReference type="ARBA" id="ARBA00022729"/>
    </source>
</evidence>
<reference evidence="4 5" key="1">
    <citation type="submission" date="2016-10" db="EMBL/GenBank/DDBJ databases">
        <authorList>
            <person name="de Groot N.N."/>
        </authorList>
    </citation>
    <scope>NUCLEOTIDE SEQUENCE [LARGE SCALE GENOMIC DNA]</scope>
    <source>
        <strain evidence="4 5">Nm24</strain>
    </source>
</reference>
<evidence type="ECO:0000313" key="5">
    <source>
        <dbReference type="Proteomes" id="UP000183926"/>
    </source>
</evidence>
<dbReference type="CDD" id="cd06911">
    <property type="entry name" value="VirB9_CagX_TrbG"/>
    <property type="match status" value="1"/>
</dbReference>
<feature type="chain" id="PRO_5010282396" evidence="3">
    <location>
        <begin position="19"/>
        <end position="251"/>
    </location>
</feature>
<dbReference type="InterPro" id="IPR038161">
    <property type="entry name" value="VirB9/CagX/TrbG_C_sf"/>
</dbReference>
<protein>
    <submittedName>
        <fullName evidence="4">Type IV secretion system protein VirB9</fullName>
    </submittedName>
</protein>
<dbReference type="AlphaFoldDB" id="A0A1I7FBD5"/>
<dbReference type="EMBL" id="FPBL01000001">
    <property type="protein sequence ID" value="SFU33510.1"/>
    <property type="molecule type" value="Genomic_DNA"/>
</dbReference>
<evidence type="ECO:0000313" key="4">
    <source>
        <dbReference type="EMBL" id="SFU33510.1"/>
    </source>
</evidence>
<proteinExistence type="inferred from homology"/>
<sequence>MKIIVIALALALPVTAQGLDFSAAPDNTRVRTVRYTDNTVVRVVGYVGSPTVIEFGKSETVEDVAGGGIIDWDIAKVGNRVFIAPLKTAKPGTIIVATSKHSYVLDIVPAYKGTVHSNRVSKVMFSYGTSKKPQRNSTQDHVRLANMSYSMELVNTSVDIRPLRVFDDGKFTYFYFLENTDIPVIYESSPGSRDEWLTNFHKAKDGAIVVHGIAKQWNLRLDKAIIGVFNDGFKSSVYPVETSSLNARGPK</sequence>
<dbReference type="Gene3D" id="2.60.40.2500">
    <property type="match status" value="1"/>
</dbReference>
<comment type="similarity">
    <text evidence="1">Belongs to the TrbG/VirB9 family.</text>
</comment>
<dbReference type="Proteomes" id="UP000183926">
    <property type="component" value="Unassembled WGS sequence"/>
</dbReference>
<evidence type="ECO:0000256" key="1">
    <source>
        <dbReference type="ARBA" id="ARBA00006135"/>
    </source>
</evidence>
<dbReference type="Pfam" id="PF03524">
    <property type="entry name" value="CagX"/>
    <property type="match status" value="1"/>
</dbReference>
<evidence type="ECO:0000256" key="3">
    <source>
        <dbReference type="SAM" id="SignalP"/>
    </source>
</evidence>
<dbReference type="InterPro" id="IPR010258">
    <property type="entry name" value="Conjugal_tfr_TrbG/VirB9/CagX"/>
</dbReference>
<gene>
    <name evidence="4" type="ORF">SAMN05216339_101394</name>
</gene>
<organism evidence="4 5">
    <name type="scientific">Nitrosomonas eutropha</name>
    <dbReference type="NCBI Taxonomy" id="916"/>
    <lineage>
        <taxon>Bacteria</taxon>
        <taxon>Pseudomonadati</taxon>
        <taxon>Pseudomonadota</taxon>
        <taxon>Betaproteobacteria</taxon>
        <taxon>Nitrosomonadales</taxon>
        <taxon>Nitrosomonadaceae</taxon>
        <taxon>Nitrosomonas</taxon>
    </lineage>
</organism>